<sequence length="203" mass="22083">MSNLFLKNITKEFVDDNGEKIIALNKVSLTVNSGELIAIVGPSGSGKSTFLSIAGALLQPTTGQIKINETDISRFNEQELSRLRLQEIGFILQSSNLVPYLNVLEQLLLVKQLQGKVTAADKQQAQELLTELGLADKLKNFPSDLSGGQKQRVAIGRALMNDPSVILADEPTASLDTKKAHEVVQLLVNETKKTSKGRDYGHS</sequence>
<dbReference type="AlphaFoldDB" id="W7D142"/>
<protein>
    <submittedName>
        <fullName evidence="6">Putative hemin import ATP-binding protein</fullName>
    </submittedName>
</protein>
<dbReference type="Gene3D" id="3.40.50.300">
    <property type="entry name" value="P-loop containing nucleotide triphosphate hydrolases"/>
    <property type="match status" value="1"/>
</dbReference>
<proteinExistence type="inferred from homology"/>
<dbReference type="InterPro" id="IPR003593">
    <property type="entry name" value="AAA+_ATPase"/>
</dbReference>
<name>W7D142_9LIST</name>
<keyword evidence="2" id="KW-0813">Transport</keyword>
<dbReference type="SMART" id="SM00382">
    <property type="entry name" value="AAA"/>
    <property type="match status" value="1"/>
</dbReference>
<accession>W7D142</accession>
<dbReference type="STRING" id="1265861.BCAMP_02435"/>
<gene>
    <name evidence="6" type="ORF">BCAMP_02435</name>
</gene>
<keyword evidence="7" id="KW-1185">Reference proteome</keyword>
<dbReference type="EMBL" id="AODH01000009">
    <property type="protein sequence ID" value="EUJ41706.1"/>
    <property type="molecule type" value="Genomic_DNA"/>
</dbReference>
<dbReference type="PATRIC" id="fig|1265861.3.peg.474"/>
<evidence type="ECO:0000256" key="3">
    <source>
        <dbReference type="ARBA" id="ARBA00022741"/>
    </source>
</evidence>
<dbReference type="SUPFAM" id="SSF52540">
    <property type="entry name" value="P-loop containing nucleoside triphosphate hydrolases"/>
    <property type="match status" value="1"/>
</dbReference>
<dbReference type="Proteomes" id="UP000019243">
    <property type="component" value="Unassembled WGS sequence"/>
</dbReference>
<dbReference type="PROSITE" id="PS50893">
    <property type="entry name" value="ABC_TRANSPORTER_2"/>
    <property type="match status" value="1"/>
</dbReference>
<reference evidence="6 7" key="1">
    <citation type="submission" date="2012-12" db="EMBL/GenBank/DDBJ databases">
        <title>Novel taxa of Listeriaceae from agricultural environments in the United States.</title>
        <authorList>
            <person name="den Bakker H.C."/>
            <person name="Allred A."/>
            <person name="Warchocki S."/>
            <person name="Wright E.M."/>
            <person name="Burrell A."/>
            <person name="Nightingale K.K."/>
            <person name="Kephart D."/>
            <person name="Wiedmann M."/>
        </authorList>
    </citation>
    <scope>NUCLEOTIDE SEQUENCE [LARGE SCALE GENOMIC DNA]</scope>
    <source>
        <strain evidence="6 7">FSL F6-1037</strain>
    </source>
</reference>
<evidence type="ECO:0000256" key="2">
    <source>
        <dbReference type="ARBA" id="ARBA00022448"/>
    </source>
</evidence>
<evidence type="ECO:0000256" key="1">
    <source>
        <dbReference type="ARBA" id="ARBA00005417"/>
    </source>
</evidence>
<dbReference type="GO" id="GO:0005524">
    <property type="term" value="F:ATP binding"/>
    <property type="evidence" value="ECO:0007669"/>
    <property type="project" value="UniProtKB-KW"/>
</dbReference>
<dbReference type="PANTHER" id="PTHR42798">
    <property type="entry name" value="LIPOPROTEIN-RELEASING SYSTEM ATP-BINDING PROTEIN LOLD"/>
    <property type="match status" value="1"/>
</dbReference>
<keyword evidence="3" id="KW-0547">Nucleotide-binding</keyword>
<evidence type="ECO:0000256" key="4">
    <source>
        <dbReference type="ARBA" id="ARBA00022840"/>
    </source>
</evidence>
<organism evidence="6 7">
    <name type="scientific">Brochothrix campestris FSL F6-1037</name>
    <dbReference type="NCBI Taxonomy" id="1265861"/>
    <lineage>
        <taxon>Bacteria</taxon>
        <taxon>Bacillati</taxon>
        <taxon>Bacillota</taxon>
        <taxon>Bacilli</taxon>
        <taxon>Bacillales</taxon>
        <taxon>Listeriaceae</taxon>
        <taxon>Brochothrix</taxon>
    </lineage>
</organism>
<dbReference type="InterPro" id="IPR017871">
    <property type="entry name" value="ABC_transporter-like_CS"/>
</dbReference>
<dbReference type="InterPro" id="IPR003439">
    <property type="entry name" value="ABC_transporter-like_ATP-bd"/>
</dbReference>
<dbReference type="InterPro" id="IPR017911">
    <property type="entry name" value="MacB-like_ATP-bd"/>
</dbReference>
<evidence type="ECO:0000313" key="7">
    <source>
        <dbReference type="Proteomes" id="UP000019243"/>
    </source>
</evidence>
<comment type="similarity">
    <text evidence="1">Belongs to the ABC transporter superfamily.</text>
</comment>
<dbReference type="InterPro" id="IPR027417">
    <property type="entry name" value="P-loop_NTPase"/>
</dbReference>
<dbReference type="GO" id="GO:0016887">
    <property type="term" value="F:ATP hydrolysis activity"/>
    <property type="evidence" value="ECO:0007669"/>
    <property type="project" value="InterPro"/>
</dbReference>
<evidence type="ECO:0000259" key="5">
    <source>
        <dbReference type="PROSITE" id="PS50893"/>
    </source>
</evidence>
<evidence type="ECO:0000313" key="6">
    <source>
        <dbReference type="EMBL" id="EUJ41706.1"/>
    </source>
</evidence>
<keyword evidence="4 6" id="KW-0067">ATP-binding</keyword>
<dbReference type="PROSITE" id="PS00211">
    <property type="entry name" value="ABC_TRANSPORTER_1"/>
    <property type="match status" value="1"/>
</dbReference>
<dbReference type="CDD" id="cd03255">
    <property type="entry name" value="ABC_MJ0796_LolCDE_FtsE"/>
    <property type="match status" value="1"/>
</dbReference>
<comment type="caution">
    <text evidence="6">The sequence shown here is derived from an EMBL/GenBank/DDBJ whole genome shotgun (WGS) entry which is preliminary data.</text>
</comment>
<dbReference type="PANTHER" id="PTHR42798:SF6">
    <property type="entry name" value="CELL DIVISION ATP-BINDING PROTEIN FTSE"/>
    <property type="match status" value="1"/>
</dbReference>
<feature type="domain" description="ABC transporter" evidence="5">
    <location>
        <begin position="4"/>
        <end position="203"/>
    </location>
</feature>
<dbReference type="Pfam" id="PF00005">
    <property type="entry name" value="ABC_tran"/>
    <property type="match status" value="1"/>
</dbReference>